<keyword evidence="4" id="KW-1185">Reference proteome</keyword>
<evidence type="ECO:0000256" key="2">
    <source>
        <dbReference type="SAM" id="SignalP"/>
    </source>
</evidence>
<evidence type="ECO:0000313" key="4">
    <source>
        <dbReference type="Proteomes" id="UP001156703"/>
    </source>
</evidence>
<feature type="signal peptide" evidence="2">
    <location>
        <begin position="1"/>
        <end position="21"/>
    </location>
</feature>
<comment type="caution">
    <text evidence="3">The sequence shown here is derived from an EMBL/GenBank/DDBJ whole genome shotgun (WGS) entry which is preliminary data.</text>
</comment>
<reference evidence="4" key="1">
    <citation type="journal article" date="2019" name="Int. J. Syst. Evol. Microbiol.">
        <title>The Global Catalogue of Microorganisms (GCM) 10K type strain sequencing project: providing services to taxonomists for standard genome sequencing and annotation.</title>
        <authorList>
            <consortium name="The Broad Institute Genomics Platform"/>
            <consortium name="The Broad Institute Genome Sequencing Center for Infectious Disease"/>
            <person name="Wu L."/>
            <person name="Ma J."/>
        </authorList>
    </citation>
    <scope>NUCLEOTIDE SEQUENCE [LARGE SCALE GENOMIC DNA]</scope>
    <source>
        <strain evidence="4">NBRC 102146</strain>
    </source>
</reference>
<evidence type="ECO:0008006" key="5">
    <source>
        <dbReference type="Google" id="ProtNLM"/>
    </source>
</evidence>
<dbReference type="EMBL" id="BSOO01000006">
    <property type="protein sequence ID" value="GLR47167.1"/>
    <property type="molecule type" value="Genomic_DNA"/>
</dbReference>
<evidence type="ECO:0000256" key="1">
    <source>
        <dbReference type="SAM" id="MobiDB-lite"/>
    </source>
</evidence>
<organism evidence="3 4">
    <name type="scientific">Sphingomonas astaxanthinifaciens DSM 22298</name>
    <dbReference type="NCBI Taxonomy" id="1123267"/>
    <lineage>
        <taxon>Bacteria</taxon>
        <taxon>Pseudomonadati</taxon>
        <taxon>Pseudomonadota</taxon>
        <taxon>Alphaproteobacteria</taxon>
        <taxon>Sphingomonadales</taxon>
        <taxon>Sphingomonadaceae</taxon>
        <taxon>Sphingomonas</taxon>
    </lineage>
</organism>
<feature type="region of interest" description="Disordered" evidence="1">
    <location>
        <begin position="23"/>
        <end position="43"/>
    </location>
</feature>
<evidence type="ECO:0000313" key="3">
    <source>
        <dbReference type="EMBL" id="GLR47167.1"/>
    </source>
</evidence>
<dbReference type="RefSeq" id="WP_029939968.1">
    <property type="nucleotide sequence ID" value="NZ_BSOO01000006.1"/>
</dbReference>
<dbReference type="Proteomes" id="UP001156703">
    <property type="component" value="Unassembled WGS sequence"/>
</dbReference>
<accession>A0ABQ5Z9A4</accession>
<feature type="compositionally biased region" description="Low complexity" evidence="1">
    <location>
        <begin position="23"/>
        <end position="41"/>
    </location>
</feature>
<name>A0ABQ5Z9A4_9SPHN</name>
<feature type="chain" id="PRO_5045083083" description="DUF2059 domain-containing protein" evidence="2">
    <location>
        <begin position="22"/>
        <end position="253"/>
    </location>
</feature>
<gene>
    <name evidence="3" type="ORF">GCM10007925_08780</name>
</gene>
<keyword evidence="2" id="KW-0732">Signal</keyword>
<sequence length="253" mass="27342">MRIRHLLAAAAILAVPVTATATATAAAPTRPARPAAKAPAKPEMDPVQAMAMMTKVFDKLFPAGPEPDPARLAAARSLSFRTFPKGAYAEAMNGFVDGMADRVLAMSEKDFADMVPPTPPKKGQKAKEPSTLPLREMLSAKDPQFDAKLAAGKAFAKTMFVKFGDVMEPKFREGMARSMARKFDAKQMAEIDAFLATPTGALYGRQMLGMWFEPDVMRSTFSAFPEMIKLMPDLMKDAAAFDQAMKGDGAAKK</sequence>
<proteinExistence type="predicted"/>
<protein>
    <recommendedName>
        <fullName evidence="5">DUF2059 domain-containing protein</fullName>
    </recommendedName>
</protein>